<gene>
    <name evidence="1" type="ORF">RHODO2019_12040</name>
</gene>
<dbReference type="Proteomes" id="UP001164965">
    <property type="component" value="Chromosome"/>
</dbReference>
<evidence type="ECO:0000313" key="1">
    <source>
        <dbReference type="EMBL" id="UZJ23917.1"/>
    </source>
</evidence>
<sequence>MDEASCDRCGAELPTEPGRRLAWSHHVQAGRPGWTCPACTREHSRSIEARLDGQWW</sequence>
<protein>
    <recommendedName>
        <fullName evidence="3">HNH endonuclease</fullName>
    </recommendedName>
</protein>
<keyword evidence="2" id="KW-1185">Reference proteome</keyword>
<name>A0ABY6NWZ5_9NOCA</name>
<reference evidence="1" key="1">
    <citation type="submission" date="2022-10" db="EMBL/GenBank/DDBJ databases">
        <title>Rhodococcus sp.75.</title>
        <authorList>
            <person name="Sun M."/>
        </authorList>
    </citation>
    <scope>NUCLEOTIDE SEQUENCE</scope>
    <source>
        <strain evidence="1">75</strain>
    </source>
</reference>
<dbReference type="EMBL" id="CP110615">
    <property type="protein sequence ID" value="UZJ23917.1"/>
    <property type="molecule type" value="Genomic_DNA"/>
</dbReference>
<organism evidence="1 2">
    <name type="scientific">Rhodococcus antarcticus</name>
    <dbReference type="NCBI Taxonomy" id="2987751"/>
    <lineage>
        <taxon>Bacteria</taxon>
        <taxon>Bacillati</taxon>
        <taxon>Actinomycetota</taxon>
        <taxon>Actinomycetes</taxon>
        <taxon>Mycobacteriales</taxon>
        <taxon>Nocardiaceae</taxon>
        <taxon>Rhodococcus</taxon>
    </lineage>
</organism>
<accession>A0ABY6NWZ5</accession>
<evidence type="ECO:0000313" key="2">
    <source>
        <dbReference type="Proteomes" id="UP001164965"/>
    </source>
</evidence>
<proteinExistence type="predicted"/>
<evidence type="ECO:0008006" key="3">
    <source>
        <dbReference type="Google" id="ProtNLM"/>
    </source>
</evidence>
<dbReference type="RefSeq" id="WP_265382025.1">
    <property type="nucleotide sequence ID" value="NZ_CP110615.1"/>
</dbReference>